<dbReference type="CDD" id="cd04301">
    <property type="entry name" value="NAT_SF"/>
    <property type="match status" value="1"/>
</dbReference>
<dbReference type="EMBL" id="CP041405">
    <property type="protein sequence ID" value="QDM42196.1"/>
    <property type="molecule type" value="Genomic_DNA"/>
</dbReference>
<dbReference type="Gene3D" id="3.40.630.30">
    <property type="match status" value="1"/>
</dbReference>
<protein>
    <submittedName>
        <fullName evidence="3">GNAT family N-acetyltransferase</fullName>
    </submittedName>
</protein>
<dbReference type="SUPFAM" id="SSF55729">
    <property type="entry name" value="Acyl-CoA N-acyltransferases (Nat)"/>
    <property type="match status" value="1"/>
</dbReference>
<keyword evidence="5" id="KW-1185">Reference proteome</keyword>
<dbReference type="RefSeq" id="WP_087443795.1">
    <property type="nucleotide sequence ID" value="NZ_CABMNB010000036.1"/>
</dbReference>
<evidence type="ECO:0000313" key="5">
    <source>
        <dbReference type="Proteomes" id="UP001209276"/>
    </source>
</evidence>
<accession>A0AAP9DT59</accession>
<organism evidence="3 4">
    <name type="scientific">Paenibacillus thiaminolyticus</name>
    <name type="common">Bacillus thiaminolyticus</name>
    <dbReference type="NCBI Taxonomy" id="49283"/>
    <lineage>
        <taxon>Bacteria</taxon>
        <taxon>Bacillati</taxon>
        <taxon>Bacillota</taxon>
        <taxon>Bacilli</taxon>
        <taxon>Bacillales</taxon>
        <taxon>Paenibacillaceae</taxon>
        <taxon>Paenibacillus</taxon>
    </lineage>
</organism>
<dbReference type="InterPro" id="IPR016181">
    <property type="entry name" value="Acyl_CoA_acyltransferase"/>
</dbReference>
<dbReference type="EMBL" id="JAMDMM010000014">
    <property type="protein sequence ID" value="MCY9606586.1"/>
    <property type="molecule type" value="Genomic_DNA"/>
</dbReference>
<dbReference type="GO" id="GO:0045150">
    <property type="term" value="P:acetoin catabolic process"/>
    <property type="evidence" value="ECO:0007669"/>
    <property type="project" value="InterPro"/>
</dbReference>
<proteinExistence type="predicted"/>
<name>A0AAP9DT59_PANTH</name>
<dbReference type="InterPro" id="IPR024699">
    <property type="entry name" value="AcuA"/>
</dbReference>
<dbReference type="Pfam" id="PF00583">
    <property type="entry name" value="Acetyltransf_1"/>
    <property type="match status" value="1"/>
</dbReference>
<evidence type="ECO:0000259" key="1">
    <source>
        <dbReference type="PROSITE" id="PS51186"/>
    </source>
</evidence>
<reference evidence="3 4" key="1">
    <citation type="submission" date="2019-07" db="EMBL/GenBank/DDBJ databases">
        <title>Paenibacillus thiaminolyticus NRRL B-4156.</title>
        <authorList>
            <person name="Hehnly C."/>
            <person name="Zhang L."/>
        </authorList>
    </citation>
    <scope>NUCLEOTIDE SEQUENCE [LARGE SCALE GENOMIC DNA]</scope>
    <source>
        <strain evidence="3 4">NRRL B-4156</strain>
    </source>
</reference>
<dbReference type="GO" id="GO:0016747">
    <property type="term" value="F:acyltransferase activity, transferring groups other than amino-acyl groups"/>
    <property type="evidence" value="ECO:0007669"/>
    <property type="project" value="InterPro"/>
</dbReference>
<dbReference type="Proteomes" id="UP001209276">
    <property type="component" value="Unassembled WGS sequence"/>
</dbReference>
<dbReference type="InterPro" id="IPR000182">
    <property type="entry name" value="GNAT_dom"/>
</dbReference>
<reference evidence="2 5" key="2">
    <citation type="submission" date="2022-05" db="EMBL/GenBank/DDBJ databases">
        <title>Genome Sequencing of Bee-Associated Microbes.</title>
        <authorList>
            <person name="Dunlap C."/>
        </authorList>
    </citation>
    <scope>NUCLEOTIDE SEQUENCE [LARGE SCALE GENOMIC DNA]</scope>
    <source>
        <strain evidence="2 5">NRRL B-14613</strain>
    </source>
</reference>
<feature type="domain" description="N-acetyltransferase" evidence="1">
    <location>
        <begin position="21"/>
        <end position="209"/>
    </location>
</feature>
<gene>
    <name evidence="3" type="ORF">FLT43_00735</name>
    <name evidence="2" type="ORF">M5W83_05340</name>
</gene>
<dbReference type="PIRSF" id="PIRSF021278">
    <property type="entry name" value="AcuA"/>
    <property type="match status" value="1"/>
</dbReference>
<dbReference type="Proteomes" id="UP000315377">
    <property type="component" value="Chromosome"/>
</dbReference>
<evidence type="ECO:0000313" key="4">
    <source>
        <dbReference type="Proteomes" id="UP000315377"/>
    </source>
</evidence>
<dbReference type="AlphaFoldDB" id="A0AAP9DT59"/>
<dbReference type="GeneID" id="76994522"/>
<evidence type="ECO:0000313" key="3">
    <source>
        <dbReference type="EMBL" id="QDM42196.1"/>
    </source>
</evidence>
<evidence type="ECO:0000313" key="2">
    <source>
        <dbReference type="EMBL" id="MCY9606586.1"/>
    </source>
</evidence>
<dbReference type="GO" id="GO:0019152">
    <property type="term" value="F:acetoin dehydrogenase (NAD+) activity"/>
    <property type="evidence" value="ECO:0007669"/>
    <property type="project" value="InterPro"/>
</dbReference>
<dbReference type="PROSITE" id="PS51186">
    <property type="entry name" value="GNAT"/>
    <property type="match status" value="1"/>
</dbReference>
<sequence length="209" mass="24536">MKHRKLYSSRRLQRNNRVLIVEGPVATEQLRSLHMHAGLKTFRAPEDQQRALEDIAALPEGRIIVSRDGDTIVGYVTFHYPDEREPWGEARMEDLIEFGAIEVAGGYRSLGLGKEMLQLAFAHDQMEDVIVFATEYCWYWDLEHSKLSAWEYRNMTEQLMACVDMVRYETDDPEICSHPANCLMVRIGRHVPFTTIERFERIRLRKRFM</sequence>